<evidence type="ECO:0000256" key="2">
    <source>
        <dbReference type="SAM" id="SignalP"/>
    </source>
</evidence>
<evidence type="ECO:0000256" key="1">
    <source>
        <dbReference type="ARBA" id="ARBA00022729"/>
    </source>
</evidence>
<dbReference type="OrthoDB" id="5901526at2"/>
<organism evidence="4 5">
    <name type="scientific">Marinobacter daqiaonensis</name>
    <dbReference type="NCBI Taxonomy" id="650891"/>
    <lineage>
        <taxon>Bacteria</taxon>
        <taxon>Pseudomonadati</taxon>
        <taxon>Pseudomonadota</taxon>
        <taxon>Gammaproteobacteria</taxon>
        <taxon>Pseudomonadales</taxon>
        <taxon>Marinobacteraceae</taxon>
        <taxon>Marinobacter</taxon>
    </lineage>
</organism>
<dbReference type="EMBL" id="FOYW01000001">
    <property type="protein sequence ID" value="SFR44881.1"/>
    <property type="molecule type" value="Genomic_DNA"/>
</dbReference>
<evidence type="ECO:0000259" key="3">
    <source>
        <dbReference type="Pfam" id="PF13505"/>
    </source>
</evidence>
<dbReference type="SUPFAM" id="SSF56925">
    <property type="entry name" value="OMPA-like"/>
    <property type="match status" value="1"/>
</dbReference>
<evidence type="ECO:0000313" key="4">
    <source>
        <dbReference type="EMBL" id="SFR44881.1"/>
    </source>
</evidence>
<accession>A0A1I6GS19</accession>
<keyword evidence="5" id="KW-1185">Reference proteome</keyword>
<dbReference type="Pfam" id="PF13505">
    <property type="entry name" value="OMP_b-brl"/>
    <property type="match status" value="1"/>
</dbReference>
<proteinExistence type="predicted"/>
<dbReference type="Gene3D" id="2.40.160.20">
    <property type="match status" value="1"/>
</dbReference>
<protein>
    <submittedName>
        <fullName evidence="4">Outer membrane insertion C-terminal signal</fullName>
    </submittedName>
</protein>
<name>A0A1I6GS19_9GAMM</name>
<feature type="chain" id="PRO_5011630700" evidence="2">
    <location>
        <begin position="28"/>
        <end position="184"/>
    </location>
</feature>
<feature type="signal peptide" evidence="2">
    <location>
        <begin position="1"/>
        <end position="27"/>
    </location>
</feature>
<sequence>MKIRFSGMLFAVAGAGSLLLGATQASADMYKSGGGSLYAGANYTFLNVDGSGIDADLGMMSAKVGAKVSPYLGVEARGGFGVADDSIGGGTDLELNALYGGYVTLNVDNPSTVTPYVIAGLTRYDYEVSGPGGTATEDESDFSYGIGIDMAFSDALSGNLEYMRYGDKDDVELDGLALGVTVSF</sequence>
<dbReference type="InterPro" id="IPR011250">
    <property type="entry name" value="OMP/PagP_B-barrel"/>
</dbReference>
<feature type="domain" description="Outer membrane protein beta-barrel" evidence="3">
    <location>
        <begin position="17"/>
        <end position="184"/>
    </location>
</feature>
<dbReference type="STRING" id="650891.SAMN05216203_0411"/>
<dbReference type="Proteomes" id="UP000198644">
    <property type="component" value="Unassembled WGS sequence"/>
</dbReference>
<keyword evidence="1 2" id="KW-0732">Signal</keyword>
<dbReference type="AlphaFoldDB" id="A0A1I6GS19"/>
<reference evidence="4 5" key="1">
    <citation type="submission" date="2016-10" db="EMBL/GenBank/DDBJ databases">
        <authorList>
            <person name="de Groot N.N."/>
        </authorList>
    </citation>
    <scope>NUCLEOTIDE SEQUENCE [LARGE SCALE GENOMIC DNA]</scope>
    <source>
        <strain evidence="4 5">CGMCC 1.9167</strain>
    </source>
</reference>
<gene>
    <name evidence="4" type="ORF">SAMN05216203_0411</name>
</gene>
<dbReference type="RefSeq" id="WP_092008636.1">
    <property type="nucleotide sequence ID" value="NZ_FOYW01000001.1"/>
</dbReference>
<dbReference type="InterPro" id="IPR027385">
    <property type="entry name" value="Beta-barrel_OMP"/>
</dbReference>
<evidence type="ECO:0000313" key="5">
    <source>
        <dbReference type="Proteomes" id="UP000198644"/>
    </source>
</evidence>